<feature type="region of interest" description="Disordered" evidence="1">
    <location>
        <begin position="1"/>
        <end position="59"/>
    </location>
</feature>
<reference evidence="3 4" key="1">
    <citation type="journal article" date="2016" name="Mol. Biol. Evol.">
        <title>Comparative Genomics of Early-Diverging Mushroom-Forming Fungi Provides Insights into the Origins of Lignocellulose Decay Capabilities.</title>
        <authorList>
            <person name="Nagy L.G."/>
            <person name="Riley R."/>
            <person name="Tritt A."/>
            <person name="Adam C."/>
            <person name="Daum C."/>
            <person name="Floudas D."/>
            <person name="Sun H."/>
            <person name="Yadav J.S."/>
            <person name="Pangilinan J."/>
            <person name="Larsson K.H."/>
            <person name="Matsuura K."/>
            <person name="Barry K."/>
            <person name="Labutti K."/>
            <person name="Kuo R."/>
            <person name="Ohm R.A."/>
            <person name="Bhattacharya S.S."/>
            <person name="Shirouzu T."/>
            <person name="Yoshinaga Y."/>
            <person name="Martin F.M."/>
            <person name="Grigoriev I.V."/>
            <person name="Hibbett D.S."/>
        </authorList>
    </citation>
    <scope>NUCLEOTIDE SEQUENCE [LARGE SCALE GENOMIC DNA]</scope>
    <source>
        <strain evidence="3 4">TUFC12733</strain>
    </source>
</reference>
<dbReference type="STRING" id="1330018.A0A167G7D6"/>
<dbReference type="Pfam" id="PF17667">
    <property type="entry name" value="Pkinase_fungal"/>
    <property type="match status" value="1"/>
</dbReference>
<name>A0A167G7D6_CALVF</name>
<sequence>MLGNASIVEIEQTDFQAKYPEMKADSEEIVSGLDEESDLATDPVWNKLPGGSDADEDRHEDDAYKSLIDVYRHIVKGCRKNGKPKRARPLHLRPKQPPKSEKENSSQPDGAICRGTKERAACKRHAYRWCNIGVVLEFKRRGRKDVGKMDRTNVEKLNWGMTHVMWDNIERRFVFGVTMEGSTARVWRADRSVVYVSTPFDLHKNRVDVIRMFASFAFASDEALGWDPTFTIKRDKEYKRKTTAVRFKDISYTITRIIADNRARELHGSGCRVFQAVDPNGKVAAIKDVRNKTRTPEGDIWKEVRRAIEAIPAEDRKLPDDRTIEDYFVNVVAHGDVVVNGTTDDTAETDTETWMSARKIDTDRLTSGGNKTITTTARNSEGPNSNSEGPNGGGVVRPKRVEAGTSLTLRGDTRQIRIDHRVHYRTVMENVGEPLHHVSNLQRAFNALCDVVQACKLMCLAGYNHRDLSPGNIIVDDSGRGRLGDLEFAKRYRSEQDGHAERTVSWAWCP</sequence>
<feature type="compositionally biased region" description="Polar residues" evidence="1">
    <location>
        <begin position="365"/>
        <end position="378"/>
    </location>
</feature>
<dbReference type="OrthoDB" id="3260094at2759"/>
<organism evidence="3 4">
    <name type="scientific">Calocera viscosa (strain TUFC12733)</name>
    <dbReference type="NCBI Taxonomy" id="1330018"/>
    <lineage>
        <taxon>Eukaryota</taxon>
        <taxon>Fungi</taxon>
        <taxon>Dikarya</taxon>
        <taxon>Basidiomycota</taxon>
        <taxon>Agaricomycotina</taxon>
        <taxon>Dacrymycetes</taxon>
        <taxon>Dacrymycetales</taxon>
        <taxon>Dacrymycetaceae</taxon>
        <taxon>Calocera</taxon>
    </lineage>
</organism>
<protein>
    <recommendedName>
        <fullName evidence="2">Fungal-type protein kinase domain-containing protein</fullName>
    </recommendedName>
</protein>
<dbReference type="Proteomes" id="UP000076738">
    <property type="component" value="Unassembled WGS sequence"/>
</dbReference>
<dbReference type="PANTHER" id="PTHR38248">
    <property type="entry name" value="FUNK1 6"/>
    <property type="match status" value="1"/>
</dbReference>
<feature type="compositionally biased region" description="Low complexity" evidence="1">
    <location>
        <begin position="379"/>
        <end position="389"/>
    </location>
</feature>
<dbReference type="SUPFAM" id="SSF56112">
    <property type="entry name" value="Protein kinase-like (PK-like)"/>
    <property type="match status" value="1"/>
</dbReference>
<dbReference type="PANTHER" id="PTHR38248:SF2">
    <property type="entry name" value="FUNK1 11"/>
    <property type="match status" value="1"/>
</dbReference>
<dbReference type="InterPro" id="IPR011009">
    <property type="entry name" value="Kinase-like_dom_sf"/>
</dbReference>
<feature type="region of interest" description="Disordered" evidence="1">
    <location>
        <begin position="80"/>
        <end position="112"/>
    </location>
</feature>
<feature type="region of interest" description="Disordered" evidence="1">
    <location>
        <begin position="364"/>
        <end position="398"/>
    </location>
</feature>
<dbReference type="EMBL" id="KV417347">
    <property type="protein sequence ID" value="KZO90256.1"/>
    <property type="molecule type" value="Genomic_DNA"/>
</dbReference>
<evidence type="ECO:0000259" key="2">
    <source>
        <dbReference type="Pfam" id="PF17667"/>
    </source>
</evidence>
<evidence type="ECO:0000256" key="1">
    <source>
        <dbReference type="SAM" id="MobiDB-lite"/>
    </source>
</evidence>
<dbReference type="AlphaFoldDB" id="A0A167G7D6"/>
<gene>
    <name evidence="3" type="ORF">CALVIDRAFT_410998</name>
</gene>
<dbReference type="InterPro" id="IPR040976">
    <property type="entry name" value="Pkinase_fungal"/>
</dbReference>
<evidence type="ECO:0000313" key="3">
    <source>
        <dbReference type="EMBL" id="KZO90256.1"/>
    </source>
</evidence>
<keyword evidence="4" id="KW-1185">Reference proteome</keyword>
<dbReference type="Gene3D" id="1.10.510.10">
    <property type="entry name" value="Transferase(Phosphotransferase) domain 1"/>
    <property type="match status" value="1"/>
</dbReference>
<feature type="domain" description="Fungal-type protein kinase" evidence="2">
    <location>
        <begin position="107"/>
        <end position="503"/>
    </location>
</feature>
<evidence type="ECO:0000313" key="4">
    <source>
        <dbReference type="Proteomes" id="UP000076738"/>
    </source>
</evidence>
<feature type="compositionally biased region" description="Basic residues" evidence="1">
    <location>
        <begin position="80"/>
        <end position="96"/>
    </location>
</feature>
<accession>A0A167G7D6</accession>
<proteinExistence type="predicted"/>